<keyword evidence="3" id="KW-0346">Stress response</keyword>
<keyword evidence="1" id="KW-0678">Repressor</keyword>
<dbReference type="InterPro" id="IPR021153">
    <property type="entry name" value="HrcA_C"/>
</dbReference>
<name>A0A6J7ILA7_9ZZZZ</name>
<dbReference type="Pfam" id="PF01628">
    <property type="entry name" value="HrcA"/>
    <property type="match status" value="1"/>
</dbReference>
<dbReference type="SUPFAM" id="SSF55781">
    <property type="entry name" value="GAF domain-like"/>
    <property type="match status" value="1"/>
</dbReference>
<dbReference type="Gene3D" id="3.30.390.60">
    <property type="entry name" value="Heat-inducible transcription repressor hrca homolog, domain 3"/>
    <property type="match status" value="1"/>
</dbReference>
<dbReference type="EMBL" id="CAFBMX010000005">
    <property type="protein sequence ID" value="CAB4930867.1"/>
    <property type="molecule type" value="Genomic_DNA"/>
</dbReference>
<dbReference type="GO" id="GO:0003677">
    <property type="term" value="F:DNA binding"/>
    <property type="evidence" value="ECO:0007669"/>
    <property type="project" value="InterPro"/>
</dbReference>
<dbReference type="Gene3D" id="3.30.450.40">
    <property type="match status" value="1"/>
</dbReference>
<dbReference type="SUPFAM" id="SSF46785">
    <property type="entry name" value="Winged helix' DNA-binding domain"/>
    <property type="match status" value="1"/>
</dbReference>
<sequence>MLSARQELLLRKVVDVNQTTGQPVGSKTLAADVEITFGPSTVRAELAVLEEHGFITHPHTSAGRVPTDAGRRFYVDRLLPESSRRAQLDLPIVRRELDEAMRMTTATLAQVTNLLAIVSAPPPDTATIHRVEVLLLQPQVVMVVVITSTGGVSKRLVTFGDVVDPGLVTWAGEYLNERLAGLGLGARMLHSRLQDPSLGPSEERFLQALIPAFGELGAMQEDTLYMDGAARLLGVDRLQDLAQINELLTALERRVTLLGVLRVALGQRDVLVRIGSENELPALRSLSVVAAGYGLPQRNLGTVSVIGPLRMDYAATIATVREAAHQLSRYVEDVYER</sequence>
<evidence type="ECO:0000256" key="1">
    <source>
        <dbReference type="ARBA" id="ARBA00022491"/>
    </source>
</evidence>
<feature type="domain" description="Heat-inducible transcription repressor HrcA C-terminal" evidence="5">
    <location>
        <begin position="98"/>
        <end position="317"/>
    </location>
</feature>
<evidence type="ECO:0000256" key="3">
    <source>
        <dbReference type="ARBA" id="ARBA00023016"/>
    </source>
</evidence>
<evidence type="ECO:0000259" key="5">
    <source>
        <dbReference type="Pfam" id="PF01628"/>
    </source>
</evidence>
<evidence type="ECO:0000313" key="6">
    <source>
        <dbReference type="EMBL" id="CAB4930867.1"/>
    </source>
</evidence>
<dbReference type="GO" id="GO:0045892">
    <property type="term" value="P:negative regulation of DNA-templated transcription"/>
    <property type="evidence" value="ECO:0007669"/>
    <property type="project" value="TreeGrafter"/>
</dbReference>
<dbReference type="InterPro" id="IPR029016">
    <property type="entry name" value="GAF-like_dom_sf"/>
</dbReference>
<keyword evidence="4" id="KW-0804">Transcription</keyword>
<dbReference type="Gene3D" id="1.10.10.10">
    <property type="entry name" value="Winged helix-like DNA-binding domain superfamily/Winged helix DNA-binding domain"/>
    <property type="match status" value="1"/>
</dbReference>
<proteinExistence type="inferred from homology"/>
<dbReference type="InterPro" id="IPR002571">
    <property type="entry name" value="HrcA"/>
</dbReference>
<dbReference type="NCBIfam" id="TIGR00331">
    <property type="entry name" value="hrcA"/>
    <property type="match status" value="1"/>
</dbReference>
<dbReference type="PANTHER" id="PTHR34824">
    <property type="entry name" value="HEAT-INDUCIBLE TRANSCRIPTION REPRESSOR HRCA"/>
    <property type="match status" value="1"/>
</dbReference>
<evidence type="ECO:0000256" key="4">
    <source>
        <dbReference type="ARBA" id="ARBA00023163"/>
    </source>
</evidence>
<dbReference type="PIRSF" id="PIRSF005485">
    <property type="entry name" value="HrcA"/>
    <property type="match status" value="1"/>
</dbReference>
<accession>A0A6J7ILA7</accession>
<dbReference type="HAMAP" id="MF_00081">
    <property type="entry name" value="HrcA"/>
    <property type="match status" value="1"/>
</dbReference>
<protein>
    <submittedName>
        <fullName evidence="6">Unannotated protein</fullName>
    </submittedName>
</protein>
<dbReference type="InterPro" id="IPR036388">
    <property type="entry name" value="WH-like_DNA-bd_sf"/>
</dbReference>
<organism evidence="6">
    <name type="scientific">freshwater metagenome</name>
    <dbReference type="NCBI Taxonomy" id="449393"/>
    <lineage>
        <taxon>unclassified sequences</taxon>
        <taxon>metagenomes</taxon>
        <taxon>ecological metagenomes</taxon>
    </lineage>
</organism>
<evidence type="ECO:0000256" key="2">
    <source>
        <dbReference type="ARBA" id="ARBA00023015"/>
    </source>
</evidence>
<keyword evidence="2" id="KW-0805">Transcription regulation</keyword>
<gene>
    <name evidence="6" type="ORF">UFOPK3674_01139</name>
</gene>
<dbReference type="InterPro" id="IPR036390">
    <property type="entry name" value="WH_DNA-bd_sf"/>
</dbReference>
<dbReference type="PANTHER" id="PTHR34824:SF1">
    <property type="entry name" value="HEAT-INDUCIBLE TRANSCRIPTION REPRESSOR HRCA"/>
    <property type="match status" value="1"/>
</dbReference>
<dbReference type="InterPro" id="IPR023120">
    <property type="entry name" value="WHTH_transcript_rep_HrcA_IDD"/>
</dbReference>
<reference evidence="6" key="1">
    <citation type="submission" date="2020-05" db="EMBL/GenBank/DDBJ databases">
        <authorList>
            <person name="Chiriac C."/>
            <person name="Salcher M."/>
            <person name="Ghai R."/>
            <person name="Kavagutti S V."/>
        </authorList>
    </citation>
    <scope>NUCLEOTIDE SEQUENCE</scope>
</reference>
<dbReference type="AlphaFoldDB" id="A0A6J7ILA7"/>